<accession>A0A0V1MAV9</accession>
<protein>
    <submittedName>
        <fullName evidence="1">Uncharacterized protein</fullName>
    </submittedName>
</protein>
<keyword evidence="2" id="KW-1185">Reference proteome</keyword>
<dbReference type="STRING" id="268474.A0A0V1MAV9"/>
<gene>
    <name evidence="1" type="ORF">T10_5653</name>
</gene>
<evidence type="ECO:0000313" key="2">
    <source>
        <dbReference type="Proteomes" id="UP000054843"/>
    </source>
</evidence>
<evidence type="ECO:0000313" key="1">
    <source>
        <dbReference type="EMBL" id="KRZ69005.1"/>
    </source>
</evidence>
<dbReference type="Proteomes" id="UP000054843">
    <property type="component" value="Unassembled WGS sequence"/>
</dbReference>
<dbReference type="EMBL" id="JYDO01000148">
    <property type="protein sequence ID" value="KRZ69005.1"/>
    <property type="molecule type" value="Genomic_DNA"/>
</dbReference>
<reference evidence="1 2" key="1">
    <citation type="submission" date="2015-01" db="EMBL/GenBank/DDBJ databases">
        <title>Evolution of Trichinella species and genotypes.</title>
        <authorList>
            <person name="Korhonen P.K."/>
            <person name="Edoardo P."/>
            <person name="Giuseppe L.R."/>
            <person name="Gasser R.B."/>
        </authorList>
    </citation>
    <scope>NUCLEOTIDE SEQUENCE [LARGE SCALE GENOMIC DNA]</scope>
    <source>
        <strain evidence="1">ISS1980</strain>
    </source>
</reference>
<organism evidence="1 2">
    <name type="scientific">Trichinella papuae</name>
    <dbReference type="NCBI Taxonomy" id="268474"/>
    <lineage>
        <taxon>Eukaryota</taxon>
        <taxon>Metazoa</taxon>
        <taxon>Ecdysozoa</taxon>
        <taxon>Nematoda</taxon>
        <taxon>Enoplea</taxon>
        <taxon>Dorylaimia</taxon>
        <taxon>Trichinellida</taxon>
        <taxon>Trichinellidae</taxon>
        <taxon>Trichinella</taxon>
    </lineage>
</organism>
<sequence length="217" mass="24798">MFTYDLMLSNFSDMKKNEDPDETKQNGKRKICKMERLPSMDKMDVSIAQLRKRCFAPSPNIQGSGGLPLFSCHWEVVHWRCFFKKFGCDGDLAARPSCPYPLTLADYMDLCTTSLSQAVQRTLLKLKQMVRRQRNKLGTPLAAPTNLETLVIPDEFTMQVHTYEPHHGEIVSFSHADSGPSRPRIHIFGSHHKVAILNESRTWYVYGTSQLALLLFC</sequence>
<dbReference type="AlphaFoldDB" id="A0A0V1MAV9"/>
<comment type="caution">
    <text evidence="1">The sequence shown here is derived from an EMBL/GenBank/DDBJ whole genome shotgun (WGS) entry which is preliminary data.</text>
</comment>
<proteinExistence type="predicted"/>
<name>A0A0V1MAV9_9BILA</name>